<protein>
    <recommendedName>
        <fullName evidence="4">DUF308 domain-containing protein</fullName>
    </recommendedName>
</protein>
<keyword evidence="1" id="KW-1133">Transmembrane helix</keyword>
<feature type="transmembrane region" description="Helical" evidence="1">
    <location>
        <begin position="40"/>
        <end position="62"/>
    </location>
</feature>
<feature type="transmembrane region" description="Helical" evidence="1">
    <location>
        <begin position="12"/>
        <end position="34"/>
    </location>
</feature>
<evidence type="ECO:0000313" key="3">
    <source>
        <dbReference type="Proteomes" id="UP001501536"/>
    </source>
</evidence>
<sequence length="186" mass="18860">MTGQAAVARRWLLGSAGVGCLAGAAYPGLGAAWAEPSHPWGAAASAVAGILLLVPLIGVLVLGMLSRRVFLGLYTAVVDVVLGGLLALWTWFTVPPGAVVGLWLLLAGVLWGGGSPALRKALLRAGLWTVGVSLVIGQLLLLLPDSWDFVGSVAHLGLAAWLAHSSAAAAGPGSRAPRPARDEEAP</sequence>
<evidence type="ECO:0000256" key="1">
    <source>
        <dbReference type="SAM" id="Phobius"/>
    </source>
</evidence>
<dbReference type="RefSeq" id="WP_344878289.1">
    <property type="nucleotide sequence ID" value="NZ_BAABCJ010000001.1"/>
</dbReference>
<feature type="transmembrane region" description="Helical" evidence="1">
    <location>
        <begin position="125"/>
        <end position="143"/>
    </location>
</feature>
<reference evidence="3" key="1">
    <citation type="journal article" date="2019" name="Int. J. Syst. Evol. Microbiol.">
        <title>The Global Catalogue of Microorganisms (GCM) 10K type strain sequencing project: providing services to taxonomists for standard genome sequencing and annotation.</title>
        <authorList>
            <consortium name="The Broad Institute Genomics Platform"/>
            <consortium name="The Broad Institute Genome Sequencing Center for Infectious Disease"/>
            <person name="Wu L."/>
            <person name="Ma J."/>
        </authorList>
    </citation>
    <scope>NUCLEOTIDE SEQUENCE [LARGE SCALE GENOMIC DNA]</scope>
    <source>
        <strain evidence="3">JCM 16961</strain>
    </source>
</reference>
<organism evidence="2 3">
    <name type="scientific">Zhihengliuella alba</name>
    <dbReference type="NCBI Taxonomy" id="547018"/>
    <lineage>
        <taxon>Bacteria</taxon>
        <taxon>Bacillati</taxon>
        <taxon>Actinomycetota</taxon>
        <taxon>Actinomycetes</taxon>
        <taxon>Micrococcales</taxon>
        <taxon>Micrococcaceae</taxon>
        <taxon>Zhihengliuella</taxon>
    </lineage>
</organism>
<dbReference type="EMBL" id="BAABCJ010000001">
    <property type="protein sequence ID" value="GAA3692077.1"/>
    <property type="molecule type" value="Genomic_DNA"/>
</dbReference>
<dbReference type="Proteomes" id="UP001501536">
    <property type="component" value="Unassembled WGS sequence"/>
</dbReference>
<evidence type="ECO:0000313" key="2">
    <source>
        <dbReference type="EMBL" id="GAA3692077.1"/>
    </source>
</evidence>
<keyword evidence="1" id="KW-0812">Transmembrane</keyword>
<comment type="caution">
    <text evidence="2">The sequence shown here is derived from an EMBL/GenBank/DDBJ whole genome shotgun (WGS) entry which is preliminary data.</text>
</comment>
<proteinExistence type="predicted"/>
<keyword evidence="1" id="KW-0472">Membrane</keyword>
<dbReference type="InterPro" id="IPR006311">
    <property type="entry name" value="TAT_signal"/>
</dbReference>
<dbReference type="PROSITE" id="PS51318">
    <property type="entry name" value="TAT"/>
    <property type="match status" value="1"/>
</dbReference>
<keyword evidence="3" id="KW-1185">Reference proteome</keyword>
<accession>A0ABP7CN64</accession>
<feature type="transmembrane region" description="Helical" evidence="1">
    <location>
        <begin position="69"/>
        <end position="92"/>
    </location>
</feature>
<name>A0ABP7CN64_9MICC</name>
<gene>
    <name evidence="2" type="ORF">GCM10022377_00510</name>
</gene>
<evidence type="ECO:0008006" key="4">
    <source>
        <dbReference type="Google" id="ProtNLM"/>
    </source>
</evidence>
<feature type="transmembrane region" description="Helical" evidence="1">
    <location>
        <begin position="98"/>
        <end position="118"/>
    </location>
</feature>